<dbReference type="Proteomes" id="UP000318186">
    <property type="component" value="Unassembled WGS sequence"/>
</dbReference>
<sequence>MSNGTCPEPAPAGKLLVLCSAVRGVFSGAARAVTDWAIRTFVER</sequence>
<evidence type="ECO:0000313" key="2">
    <source>
        <dbReference type="Proteomes" id="UP000318186"/>
    </source>
</evidence>
<comment type="caution">
    <text evidence="1">The sequence shown here is derived from an EMBL/GenBank/DDBJ whole genome shotgun (WGS) entry which is preliminary data.</text>
</comment>
<protein>
    <submittedName>
        <fullName evidence="1">Uncharacterized protein</fullName>
    </submittedName>
</protein>
<dbReference type="AlphaFoldDB" id="A0A561TYX7"/>
<reference evidence="1 2" key="1">
    <citation type="submission" date="2019-06" db="EMBL/GenBank/DDBJ databases">
        <title>Sequencing the genomes of 1000 actinobacteria strains.</title>
        <authorList>
            <person name="Klenk H.-P."/>
        </authorList>
    </citation>
    <scope>NUCLEOTIDE SEQUENCE [LARGE SCALE GENOMIC DNA]</scope>
    <source>
        <strain evidence="1 2">DSM 42059</strain>
    </source>
</reference>
<proteinExistence type="predicted"/>
<evidence type="ECO:0000313" key="1">
    <source>
        <dbReference type="EMBL" id="TWF92326.1"/>
    </source>
</evidence>
<name>A0A561TYX7_9ACTN</name>
<gene>
    <name evidence="1" type="ORF">FHX80_12646</name>
</gene>
<organism evidence="1 2">
    <name type="scientific">Streptomyces brevispora</name>
    <dbReference type="NCBI Taxonomy" id="887462"/>
    <lineage>
        <taxon>Bacteria</taxon>
        <taxon>Bacillati</taxon>
        <taxon>Actinomycetota</taxon>
        <taxon>Actinomycetes</taxon>
        <taxon>Kitasatosporales</taxon>
        <taxon>Streptomycetaceae</taxon>
        <taxon>Streptomyces</taxon>
    </lineage>
</organism>
<accession>A0A561TYX7</accession>
<dbReference type="EMBL" id="VIWW01000002">
    <property type="protein sequence ID" value="TWF92326.1"/>
    <property type="molecule type" value="Genomic_DNA"/>
</dbReference>